<name>A0A8S5SGK5_9CAUD</name>
<reference evidence="1" key="1">
    <citation type="journal article" date="2021" name="Proc. Natl. Acad. Sci. U.S.A.">
        <title>A Catalog of Tens of Thousands of Viruses from Human Metagenomes Reveals Hidden Associations with Chronic Diseases.</title>
        <authorList>
            <person name="Tisza M.J."/>
            <person name="Buck C.B."/>
        </authorList>
    </citation>
    <scope>NUCLEOTIDE SEQUENCE</scope>
    <source>
        <strain evidence="1">CtyhJ29</strain>
    </source>
</reference>
<evidence type="ECO:0000313" key="1">
    <source>
        <dbReference type="EMBL" id="DAF49783.1"/>
    </source>
</evidence>
<organism evidence="1">
    <name type="scientific">Myoviridae sp. ctyhJ29</name>
    <dbReference type="NCBI Taxonomy" id="2827719"/>
    <lineage>
        <taxon>Viruses</taxon>
        <taxon>Duplodnaviria</taxon>
        <taxon>Heunggongvirae</taxon>
        <taxon>Uroviricota</taxon>
        <taxon>Caudoviricetes</taxon>
    </lineage>
</organism>
<protein>
    <submittedName>
        <fullName evidence="1">Uncharacterized protein</fullName>
    </submittedName>
</protein>
<proteinExistence type="predicted"/>
<accession>A0A8S5SGK5</accession>
<dbReference type="EMBL" id="BK032588">
    <property type="protein sequence ID" value="DAF49783.1"/>
    <property type="molecule type" value="Genomic_DNA"/>
</dbReference>
<sequence>MGVARTIGKALLGIGGDTAEGVGRATAALGKGAYNATTKVAAPAVGWALAKGTKGAINLGRSYASGINSTNALRNPIGAIISHANSLSNKMLKFDKDGAITLTNKAKGYILGAGAVAGGIDAMGAYQDTRIGTADPNMYHAAPKIEPRQYSIDNAGADGSLVFALNANRKG</sequence>